<reference evidence="1 2" key="1">
    <citation type="journal article" date="2017" name="Front. Genet.">
        <title>Draft sequencing of the heterozygous diploid genome of Satsuma (Citrus unshiu Marc.) using a hybrid assembly approach.</title>
        <authorList>
            <person name="Shimizu T."/>
            <person name="Tanizawa Y."/>
            <person name="Mochizuki T."/>
            <person name="Nagasaki H."/>
            <person name="Yoshioka T."/>
            <person name="Toyoda A."/>
            <person name="Fujiyama A."/>
            <person name="Kaminuma E."/>
            <person name="Nakamura Y."/>
        </authorList>
    </citation>
    <scope>NUCLEOTIDE SEQUENCE [LARGE SCALE GENOMIC DNA]</scope>
    <source>
        <strain evidence="2">cv. Miyagawa wase</strain>
    </source>
</reference>
<feature type="non-terminal residue" evidence="1">
    <location>
        <position position="1"/>
    </location>
</feature>
<proteinExistence type="predicted"/>
<dbReference type="Proteomes" id="UP000236630">
    <property type="component" value="Unassembled WGS sequence"/>
</dbReference>
<comment type="caution">
    <text evidence="1">The sequence shown here is derived from an EMBL/GenBank/DDBJ whole genome shotgun (WGS) entry which is preliminary data.</text>
</comment>
<evidence type="ECO:0000313" key="2">
    <source>
        <dbReference type="Proteomes" id="UP000236630"/>
    </source>
</evidence>
<organism evidence="1 2">
    <name type="scientific">Citrus unshiu</name>
    <name type="common">Satsuma mandarin</name>
    <name type="synonym">Citrus nobilis var. unshiu</name>
    <dbReference type="NCBI Taxonomy" id="55188"/>
    <lineage>
        <taxon>Eukaryota</taxon>
        <taxon>Viridiplantae</taxon>
        <taxon>Streptophyta</taxon>
        <taxon>Embryophyta</taxon>
        <taxon>Tracheophyta</taxon>
        <taxon>Spermatophyta</taxon>
        <taxon>Magnoliopsida</taxon>
        <taxon>eudicotyledons</taxon>
        <taxon>Gunneridae</taxon>
        <taxon>Pentapetalae</taxon>
        <taxon>rosids</taxon>
        <taxon>malvids</taxon>
        <taxon>Sapindales</taxon>
        <taxon>Rutaceae</taxon>
        <taxon>Aurantioideae</taxon>
        <taxon>Citrus</taxon>
    </lineage>
</organism>
<evidence type="ECO:0000313" key="1">
    <source>
        <dbReference type="EMBL" id="GAY68912.1"/>
    </source>
</evidence>
<dbReference type="EMBL" id="BDQV01001009">
    <property type="protein sequence ID" value="GAY68912.1"/>
    <property type="molecule type" value="Genomic_DNA"/>
</dbReference>
<gene>
    <name evidence="1" type="ORF">CUMW_267870</name>
</gene>
<sequence>TPGILESSVYITLNCQAGSKNSKKQLNYSRTLIPVSRDLCDLKNMETTCAGNNWSEGFLIPAASIADDDVMNDNLDLLNIPQYGRNPDYMG</sequence>
<keyword evidence="2" id="KW-1185">Reference proteome</keyword>
<protein>
    <submittedName>
        <fullName evidence="1">Uncharacterized protein</fullName>
    </submittedName>
</protein>
<name>A0A2H5QWB7_CITUN</name>
<accession>A0A2H5QWB7</accession>
<dbReference type="AlphaFoldDB" id="A0A2H5QWB7"/>